<name>A0A972FAA1_9RHOO</name>
<dbReference type="GO" id="GO:0004602">
    <property type="term" value="F:glutathione peroxidase activity"/>
    <property type="evidence" value="ECO:0007669"/>
    <property type="project" value="TreeGrafter"/>
</dbReference>
<dbReference type="SUPFAM" id="SSF52833">
    <property type="entry name" value="Thioredoxin-like"/>
    <property type="match status" value="1"/>
</dbReference>
<dbReference type="GO" id="GO:0006749">
    <property type="term" value="P:glutathione metabolic process"/>
    <property type="evidence" value="ECO:0007669"/>
    <property type="project" value="TreeGrafter"/>
</dbReference>
<reference evidence="4" key="1">
    <citation type="submission" date="2019-12" db="EMBL/GenBank/DDBJ databases">
        <title>Comparative genomics gives insights into the taxonomy of the Azoarcus-Aromatoleum group and reveals separate origins of nif in the plant-associated Azoarcus and non-plant-associated Aromatoleum sub-groups.</title>
        <authorList>
            <person name="Lafos M."/>
            <person name="Maluk M."/>
            <person name="Batista M."/>
            <person name="Junghare M."/>
            <person name="Carmona M."/>
            <person name="Faoro H."/>
            <person name="Cruz L.M."/>
            <person name="Battistoni F."/>
            <person name="De Souza E."/>
            <person name="Pedrosa F."/>
            <person name="Chen W.-M."/>
            <person name="Poole P.S."/>
            <person name="Dixon R.A."/>
            <person name="James E.K."/>
        </authorList>
    </citation>
    <scope>NUCLEOTIDE SEQUENCE</scope>
    <source>
        <strain evidence="4">NSC3</strain>
    </source>
</reference>
<dbReference type="EC" id="5.99.1.4" evidence="1"/>
<evidence type="ECO:0000256" key="1">
    <source>
        <dbReference type="PIRNR" id="PIRNR006386"/>
    </source>
</evidence>
<dbReference type="EMBL" id="WTVM01000218">
    <property type="protein sequence ID" value="NMG05142.1"/>
    <property type="molecule type" value="Genomic_DNA"/>
</dbReference>
<dbReference type="AlphaFoldDB" id="A0A972FAA1"/>
<dbReference type="CDD" id="cd03022">
    <property type="entry name" value="DsbA_HCCA_Iso"/>
    <property type="match status" value="1"/>
</dbReference>
<dbReference type="Pfam" id="PF01323">
    <property type="entry name" value="DSBA"/>
    <property type="match status" value="1"/>
</dbReference>
<comment type="catalytic activity">
    <reaction evidence="1">
        <text>2-hydroxychromene-2-carboxylate = (3E)-4-(2-hydroxyphenyl)-2-oxobut-3-enoate</text>
        <dbReference type="Rhea" id="RHEA:27401"/>
        <dbReference type="ChEBI" id="CHEBI:59350"/>
        <dbReference type="ChEBI" id="CHEBI:59353"/>
        <dbReference type="EC" id="5.99.1.4"/>
    </reaction>
</comment>
<dbReference type="Gene3D" id="3.40.30.10">
    <property type="entry name" value="Glutaredoxin"/>
    <property type="match status" value="1"/>
</dbReference>
<dbReference type="InterPro" id="IPR044087">
    <property type="entry name" value="NahD-like"/>
</dbReference>
<sequence>MSGPIDFYFDFSSPYGYFMAEKVDALASAHGRSVRWRPFLLGAVYKITGDVPLPSKPMKGDYAKRDFERSARFLGLVCRIPDIFPVSSQHAARAFYWLEGKDPDLARRFALETYRAYFRDNRDISKAETVLDVAASLGADRVALETALGDDALKAKLRGECDAAIARGVFGSPYVVIDGEPFWGVDRLPQIERWLATGGF</sequence>
<gene>
    <name evidence="4" type="ORF">GPA21_19570</name>
</gene>
<protein>
    <recommendedName>
        <fullName evidence="1">2-hydroxychromene-2-carboxylate isomerase</fullName>
        <ecNumber evidence="1">5.99.1.4</ecNumber>
    </recommendedName>
</protein>
<dbReference type="InterPro" id="IPR014440">
    <property type="entry name" value="HCCAis_GSTk"/>
</dbReference>
<dbReference type="GO" id="GO:0018845">
    <property type="term" value="F:2-hydroxychromene-2-carboxylate isomerase activity"/>
    <property type="evidence" value="ECO:0007669"/>
    <property type="project" value="UniProtKB-UniRule"/>
</dbReference>
<dbReference type="InterPro" id="IPR036249">
    <property type="entry name" value="Thioredoxin-like_sf"/>
</dbReference>
<evidence type="ECO:0000256" key="2">
    <source>
        <dbReference type="PIRSR" id="PIRSR006386-1"/>
    </source>
</evidence>
<dbReference type="PANTHER" id="PTHR42943:SF2">
    <property type="entry name" value="GLUTATHIONE S-TRANSFERASE KAPPA 1"/>
    <property type="match status" value="1"/>
</dbReference>
<feature type="domain" description="DSBA-like thioredoxin" evidence="3">
    <location>
        <begin position="5"/>
        <end position="193"/>
    </location>
</feature>
<comment type="similarity">
    <text evidence="1">Belongs to the GST superfamily. NadH family.</text>
</comment>
<dbReference type="RefSeq" id="WP_168989750.1">
    <property type="nucleotide sequence ID" value="NZ_CAWPHM010000131.1"/>
</dbReference>
<dbReference type="PANTHER" id="PTHR42943">
    <property type="entry name" value="GLUTATHIONE S-TRANSFERASE KAPPA"/>
    <property type="match status" value="1"/>
</dbReference>
<dbReference type="InterPro" id="IPR001853">
    <property type="entry name" value="DSBA-like_thioredoxin_dom"/>
</dbReference>
<keyword evidence="1 4" id="KW-0413">Isomerase</keyword>
<feature type="active site" description="Nucleophile" evidence="2">
    <location>
        <position position="13"/>
    </location>
</feature>
<proteinExistence type="inferred from homology"/>
<accession>A0A972FAA1</accession>
<organism evidence="4 5">
    <name type="scientific">Azoarcus taiwanensis</name>
    <dbReference type="NCBI Taxonomy" id="666964"/>
    <lineage>
        <taxon>Bacteria</taxon>
        <taxon>Pseudomonadati</taxon>
        <taxon>Pseudomonadota</taxon>
        <taxon>Betaproteobacteria</taxon>
        <taxon>Rhodocyclales</taxon>
        <taxon>Zoogloeaceae</taxon>
        <taxon>Azoarcus</taxon>
    </lineage>
</organism>
<dbReference type="GO" id="GO:0004364">
    <property type="term" value="F:glutathione transferase activity"/>
    <property type="evidence" value="ECO:0007669"/>
    <property type="project" value="TreeGrafter"/>
</dbReference>
<keyword evidence="5" id="KW-1185">Reference proteome</keyword>
<dbReference type="Proteomes" id="UP000599523">
    <property type="component" value="Unassembled WGS sequence"/>
</dbReference>
<evidence type="ECO:0000313" key="5">
    <source>
        <dbReference type="Proteomes" id="UP000599523"/>
    </source>
</evidence>
<evidence type="ECO:0000313" key="4">
    <source>
        <dbReference type="EMBL" id="NMG05142.1"/>
    </source>
</evidence>
<comment type="caution">
    <text evidence="4">The sequence shown here is derived from an EMBL/GenBank/DDBJ whole genome shotgun (WGS) entry which is preliminary data.</text>
</comment>
<dbReference type="PIRSF" id="PIRSF006386">
    <property type="entry name" value="HCCAis_GSTk"/>
    <property type="match status" value="1"/>
</dbReference>
<evidence type="ECO:0000259" key="3">
    <source>
        <dbReference type="Pfam" id="PF01323"/>
    </source>
</evidence>
<dbReference type="InterPro" id="IPR051924">
    <property type="entry name" value="GST_Kappa/NadH"/>
</dbReference>
<dbReference type="GO" id="GO:1901170">
    <property type="term" value="P:naphthalene catabolic process"/>
    <property type="evidence" value="ECO:0007669"/>
    <property type="project" value="InterPro"/>
</dbReference>